<proteinExistence type="predicted"/>
<dbReference type="Pfam" id="PF17240">
    <property type="entry name" value="DUF5313"/>
    <property type="match status" value="1"/>
</dbReference>
<evidence type="ECO:0000256" key="1">
    <source>
        <dbReference type="SAM" id="Phobius"/>
    </source>
</evidence>
<organism evidence="2 3">
    <name type="scientific">Tsukamurella paurometabola (strain ATCC 8368 / DSM 20162 / CCUG 35730 / CIP 100753 / JCM 10117 / KCTC 9821 / NBRC 16120 / NCIMB 702349 / NCTC 13040)</name>
    <name type="common">Corynebacterium paurometabolum</name>
    <dbReference type="NCBI Taxonomy" id="521096"/>
    <lineage>
        <taxon>Bacteria</taxon>
        <taxon>Bacillati</taxon>
        <taxon>Actinomycetota</taxon>
        <taxon>Actinomycetes</taxon>
        <taxon>Mycobacteriales</taxon>
        <taxon>Tsukamurellaceae</taxon>
        <taxon>Tsukamurella</taxon>
    </lineage>
</organism>
<dbReference type="HOGENOM" id="CLU_2262599_0_0_11"/>
<dbReference type="STRING" id="521096.Tpau_3471"/>
<keyword evidence="1" id="KW-0472">Membrane</keyword>
<sequence length="103" mass="11717">MREWVVRDATGPGHNRRYFVRGTLMFLPFAVALMVLPSPWWVKASLAVMVLLPALYFLSALRAAYLQELLADNDIDPHTQSGRWQVEHDRQAAAYAQKYRAGG</sequence>
<gene>
    <name evidence="2" type="ordered locus">Tpau_3471</name>
</gene>
<evidence type="ECO:0000313" key="2">
    <source>
        <dbReference type="EMBL" id="ADG80052.1"/>
    </source>
</evidence>
<keyword evidence="1" id="KW-1133">Transmembrane helix</keyword>
<dbReference type="AlphaFoldDB" id="D5UX33"/>
<reference evidence="2 3" key="2">
    <citation type="journal article" date="2011" name="Stand. Genomic Sci.">
        <title>Complete genome sequence of Tsukamurella paurometabola type strain (no. 33).</title>
        <authorList>
            <person name="Munk A.C."/>
            <person name="Lapidus A."/>
            <person name="Lucas S."/>
            <person name="Nolan M."/>
            <person name="Tice H."/>
            <person name="Cheng J.F."/>
            <person name="Del Rio T.G."/>
            <person name="Goodwin L."/>
            <person name="Pitluck S."/>
            <person name="Liolios K."/>
            <person name="Huntemann M."/>
            <person name="Ivanova N."/>
            <person name="Mavromatis K."/>
            <person name="Mikhailova N."/>
            <person name="Pati A."/>
            <person name="Chen A."/>
            <person name="Palaniappan K."/>
            <person name="Tapia R."/>
            <person name="Han C."/>
            <person name="Land M."/>
            <person name="Hauser L."/>
            <person name="Chang Y.J."/>
            <person name="Jeffries C.D."/>
            <person name="Brettin T."/>
            <person name="Yasawong M."/>
            <person name="Brambilla E.M."/>
            <person name="Rohde M."/>
            <person name="Sikorski J."/>
            <person name="Goker M."/>
            <person name="Detter J.C."/>
            <person name="Woyke T."/>
            <person name="Bristow J."/>
            <person name="Eisen J.A."/>
            <person name="Markowitz V."/>
            <person name="Hugenholtz P."/>
            <person name="Kyrpides N.C."/>
            <person name="Klenk H.P."/>
        </authorList>
    </citation>
    <scope>NUCLEOTIDE SEQUENCE [LARGE SCALE GENOMIC DNA]</scope>
    <source>
        <strain evidence="3">ATCC 8368 / DSM 20162 / CCUG 35730 / CIP 100753 / JCM 10117 / KCTC 9821 / NBRC 16120 / NCIMB 702349 / NCTC 13040</strain>
    </source>
</reference>
<keyword evidence="3" id="KW-1185">Reference proteome</keyword>
<name>D5UX33_TSUPD</name>
<keyword evidence="1" id="KW-0812">Transmembrane</keyword>
<dbReference type="EMBL" id="CP001966">
    <property type="protein sequence ID" value="ADG80052.1"/>
    <property type="molecule type" value="Genomic_DNA"/>
</dbReference>
<protein>
    <submittedName>
        <fullName evidence="2">Uncharacterized protein</fullName>
    </submittedName>
</protein>
<dbReference type="InterPro" id="IPR035197">
    <property type="entry name" value="DUF5313"/>
</dbReference>
<feature type="transmembrane region" description="Helical" evidence="1">
    <location>
        <begin position="18"/>
        <end position="36"/>
    </location>
</feature>
<dbReference type="KEGG" id="tpr:Tpau_3471"/>
<feature type="transmembrane region" description="Helical" evidence="1">
    <location>
        <begin position="42"/>
        <end position="61"/>
    </location>
</feature>
<evidence type="ECO:0000313" key="3">
    <source>
        <dbReference type="Proteomes" id="UP000001213"/>
    </source>
</evidence>
<reference evidence="3" key="1">
    <citation type="submission" date="2010-03" db="EMBL/GenBank/DDBJ databases">
        <title>The complete chromosome of Tsukamurella paurometabola DSM 20162.</title>
        <authorList>
            <consortium name="US DOE Joint Genome Institute (JGI-PGF)"/>
            <person name="Lucas S."/>
            <person name="Copeland A."/>
            <person name="Lapidus A."/>
            <person name="Glavina del Rio T."/>
            <person name="Dalin E."/>
            <person name="Tice H."/>
            <person name="Bruce D."/>
            <person name="Goodwin L."/>
            <person name="Pitluck S."/>
            <person name="Kyrpides N."/>
            <person name="Mavromatis K."/>
            <person name="Ivanova N."/>
            <person name="Mikhailova N."/>
            <person name="Munk A.C."/>
            <person name="Brettin T."/>
            <person name="Detter J.C."/>
            <person name="Tapia R."/>
            <person name="Han C."/>
            <person name="Larimer F."/>
            <person name="Land M."/>
            <person name="Hauser L."/>
            <person name="Markowitz V."/>
            <person name="Cheng J.-F."/>
            <person name="Hugenholtz P."/>
            <person name="Woyke T."/>
            <person name="Wu D."/>
            <person name="Jando M."/>
            <person name="Brambilla E."/>
            <person name="Klenk H.-P."/>
            <person name="Eisen J.A."/>
        </authorList>
    </citation>
    <scope>NUCLEOTIDE SEQUENCE [LARGE SCALE GENOMIC DNA]</scope>
    <source>
        <strain evidence="3">ATCC 8368 / DSM 20162 / CCUG 35730 / CIP 100753 / JCM 10117 / KCTC 9821 / NBRC 16120 / NCIMB 702349 / NCTC 13040</strain>
    </source>
</reference>
<accession>D5UX33</accession>
<dbReference type="Proteomes" id="UP000001213">
    <property type="component" value="Chromosome"/>
</dbReference>